<feature type="compositionally biased region" description="Basic and acidic residues" evidence="1">
    <location>
        <begin position="122"/>
        <end position="144"/>
    </location>
</feature>
<comment type="caution">
    <text evidence="2">The sequence shown here is derived from an EMBL/GenBank/DDBJ whole genome shotgun (WGS) entry which is preliminary data.</text>
</comment>
<proteinExistence type="predicted"/>
<gene>
    <name evidence="2" type="ORF">ADUPG1_002675</name>
</gene>
<accession>A0ABQ5KMZ2</accession>
<reference evidence="2" key="1">
    <citation type="submission" date="2022-03" db="EMBL/GenBank/DDBJ databases">
        <title>Draft genome sequence of Aduncisulcus paluster, a free-living microaerophilic Fornicata.</title>
        <authorList>
            <person name="Yuyama I."/>
            <person name="Kume K."/>
            <person name="Tamura T."/>
            <person name="Inagaki Y."/>
            <person name="Hashimoto T."/>
        </authorList>
    </citation>
    <scope>NUCLEOTIDE SEQUENCE</scope>
    <source>
        <strain evidence="2">NY0171</strain>
    </source>
</reference>
<feature type="non-terminal residue" evidence="2">
    <location>
        <position position="150"/>
    </location>
</feature>
<evidence type="ECO:0000313" key="3">
    <source>
        <dbReference type="Proteomes" id="UP001057375"/>
    </source>
</evidence>
<protein>
    <submittedName>
        <fullName evidence="2">Uncharacterized protein</fullName>
    </submittedName>
</protein>
<feature type="region of interest" description="Disordered" evidence="1">
    <location>
        <begin position="122"/>
        <end position="150"/>
    </location>
</feature>
<dbReference type="EMBL" id="BQXS01003231">
    <property type="protein sequence ID" value="GKT33867.1"/>
    <property type="molecule type" value="Genomic_DNA"/>
</dbReference>
<feature type="region of interest" description="Disordered" evidence="1">
    <location>
        <begin position="74"/>
        <end position="95"/>
    </location>
</feature>
<evidence type="ECO:0000313" key="2">
    <source>
        <dbReference type="EMBL" id="GKT33867.1"/>
    </source>
</evidence>
<dbReference type="Proteomes" id="UP001057375">
    <property type="component" value="Unassembled WGS sequence"/>
</dbReference>
<name>A0ABQ5KMZ2_9EUKA</name>
<feature type="compositionally biased region" description="Polar residues" evidence="1">
    <location>
        <begin position="75"/>
        <end position="90"/>
    </location>
</feature>
<sequence length="150" mass="16835">MKIQEKTETLELEKYNATSGSAISVDYNVTSDGAILIPLTELDEIEKTQIIVKMKEETTTQEAMPMLMMAPESEQMVNEDNNKSVDNSDNADVEDSHITNKVLEAKLEEKLVEVELALDKKTEKKEAKAAKMAEKQTAKEITKTEKKKAK</sequence>
<keyword evidence="3" id="KW-1185">Reference proteome</keyword>
<organism evidence="2 3">
    <name type="scientific">Aduncisulcus paluster</name>
    <dbReference type="NCBI Taxonomy" id="2918883"/>
    <lineage>
        <taxon>Eukaryota</taxon>
        <taxon>Metamonada</taxon>
        <taxon>Carpediemonas-like organisms</taxon>
        <taxon>Aduncisulcus</taxon>
    </lineage>
</organism>
<evidence type="ECO:0000256" key="1">
    <source>
        <dbReference type="SAM" id="MobiDB-lite"/>
    </source>
</evidence>